<accession>A0ABT0CD53</accession>
<keyword evidence="2" id="KW-1185">Reference proteome</keyword>
<gene>
    <name evidence="1" type="ORF">JX360_12345</name>
</gene>
<organism evidence="1 2">
    <name type="scientific">Thermostichus vulcanus str. 'Rupite'</name>
    <dbReference type="NCBI Taxonomy" id="2813851"/>
    <lineage>
        <taxon>Bacteria</taxon>
        <taxon>Bacillati</taxon>
        <taxon>Cyanobacteriota</taxon>
        <taxon>Cyanophyceae</taxon>
        <taxon>Thermostichales</taxon>
        <taxon>Thermostichaceae</taxon>
        <taxon>Thermostichus</taxon>
    </lineage>
</organism>
<comment type="caution">
    <text evidence="1">The sequence shown here is derived from an EMBL/GenBank/DDBJ whole genome shotgun (WGS) entry which is preliminary data.</text>
</comment>
<name>A0ABT0CD53_THEVL</name>
<sequence length="161" mass="18762">MHSQSQDRLDRVEQLLVRVAEQTAANTQGLRELQQVIRDSRAEFAEQAAANAQGIRELQQVIRDSRAEFAEQAAANAQGLRDLQQVVSETRSDLAHFVEWAEEVTQMIVRITVLQERQERALEEMRQYRVEADQRFYVLLEEVRYLIRRQDQPQEPPSNSD</sequence>
<dbReference type="EMBL" id="JAFIRA010000034">
    <property type="protein sequence ID" value="MCJ2543686.1"/>
    <property type="molecule type" value="Genomic_DNA"/>
</dbReference>
<protein>
    <submittedName>
        <fullName evidence="1">Uncharacterized protein</fullName>
    </submittedName>
</protein>
<evidence type="ECO:0000313" key="2">
    <source>
        <dbReference type="Proteomes" id="UP000830835"/>
    </source>
</evidence>
<reference evidence="1" key="1">
    <citation type="submission" date="2021-02" db="EMBL/GenBank/DDBJ databases">
        <title>The CRISPR/cas machinery reduction and long-range gene transfer in the hot spring cyanobacterium Synechococcus.</title>
        <authorList>
            <person name="Dvorak P."/>
            <person name="Jahodarova E."/>
            <person name="Hasler P."/>
            <person name="Poulickova A."/>
        </authorList>
    </citation>
    <scope>NUCLEOTIDE SEQUENCE</scope>
    <source>
        <strain evidence="1">Rupite</strain>
    </source>
</reference>
<dbReference type="RefSeq" id="WP_244351394.1">
    <property type="nucleotide sequence ID" value="NZ_JAFIRA010000034.1"/>
</dbReference>
<evidence type="ECO:0000313" key="1">
    <source>
        <dbReference type="EMBL" id="MCJ2543686.1"/>
    </source>
</evidence>
<dbReference type="Proteomes" id="UP000830835">
    <property type="component" value="Unassembled WGS sequence"/>
</dbReference>
<proteinExistence type="predicted"/>